<dbReference type="KEGG" id="csg:Cylst_5532"/>
<dbReference type="PANTHER" id="PTHR43124">
    <property type="entry name" value="PURINE EFFLUX PUMP PBUE"/>
    <property type="match status" value="1"/>
</dbReference>
<dbReference type="CDD" id="cd17474">
    <property type="entry name" value="MFS_YfmO_like"/>
    <property type="match status" value="1"/>
</dbReference>
<feature type="transmembrane region" description="Helical" evidence="6">
    <location>
        <begin position="323"/>
        <end position="344"/>
    </location>
</feature>
<accession>K9X7C0</accession>
<dbReference type="eggNOG" id="COG2814">
    <property type="taxonomic scope" value="Bacteria"/>
</dbReference>
<dbReference type="InterPro" id="IPR050189">
    <property type="entry name" value="MFS_Efflux_Transporters"/>
</dbReference>
<dbReference type="STRING" id="56107.Cylst_5532"/>
<dbReference type="InterPro" id="IPR020846">
    <property type="entry name" value="MFS_dom"/>
</dbReference>
<dbReference type="AlphaFoldDB" id="K9X7C0"/>
<feature type="transmembrane region" description="Helical" evidence="6">
    <location>
        <begin position="160"/>
        <end position="183"/>
    </location>
</feature>
<keyword evidence="2" id="KW-1003">Cell membrane</keyword>
<keyword evidence="4 6" id="KW-1133">Transmembrane helix</keyword>
<keyword evidence="5 6" id="KW-0472">Membrane</keyword>
<feature type="transmembrane region" description="Helical" evidence="6">
    <location>
        <begin position="264"/>
        <end position="285"/>
    </location>
</feature>
<dbReference type="InterPro" id="IPR005829">
    <property type="entry name" value="Sugar_transporter_CS"/>
</dbReference>
<feature type="transmembrane region" description="Helical" evidence="6">
    <location>
        <begin position="74"/>
        <end position="95"/>
    </location>
</feature>
<dbReference type="HOGENOM" id="CLU_001265_10_6_3"/>
<dbReference type="InterPro" id="IPR036259">
    <property type="entry name" value="MFS_trans_sf"/>
</dbReference>
<organism evidence="8 9">
    <name type="scientific">Cylindrospermum stagnale PCC 7417</name>
    <dbReference type="NCBI Taxonomy" id="56107"/>
    <lineage>
        <taxon>Bacteria</taxon>
        <taxon>Bacillati</taxon>
        <taxon>Cyanobacteriota</taxon>
        <taxon>Cyanophyceae</taxon>
        <taxon>Nostocales</taxon>
        <taxon>Nostocaceae</taxon>
        <taxon>Cylindrospermum</taxon>
    </lineage>
</organism>
<evidence type="ECO:0000256" key="5">
    <source>
        <dbReference type="ARBA" id="ARBA00023136"/>
    </source>
</evidence>
<evidence type="ECO:0000256" key="2">
    <source>
        <dbReference type="ARBA" id="ARBA00022475"/>
    </source>
</evidence>
<feature type="transmembrane region" description="Helical" evidence="6">
    <location>
        <begin position="35"/>
        <end position="54"/>
    </location>
</feature>
<feature type="transmembrane region" description="Helical" evidence="6">
    <location>
        <begin position="356"/>
        <end position="375"/>
    </location>
</feature>
<comment type="subcellular location">
    <subcellularLocation>
        <location evidence="1">Cell membrane</location>
        <topology evidence="1">Multi-pass membrane protein</topology>
    </subcellularLocation>
</comment>
<feature type="transmembrane region" description="Helical" evidence="6">
    <location>
        <begin position="127"/>
        <end position="148"/>
    </location>
</feature>
<feature type="transmembrane region" description="Helical" evidence="6">
    <location>
        <begin position="189"/>
        <end position="208"/>
    </location>
</feature>
<dbReference type="EMBL" id="CP003642">
    <property type="protein sequence ID" value="AFZ27542.1"/>
    <property type="molecule type" value="Genomic_DNA"/>
</dbReference>
<gene>
    <name evidence="8" type="ORF">Cylst_5532</name>
</gene>
<dbReference type="Gene3D" id="1.20.1250.20">
    <property type="entry name" value="MFS general substrate transporter like domains"/>
    <property type="match status" value="1"/>
</dbReference>
<feature type="transmembrane region" description="Helical" evidence="6">
    <location>
        <begin position="102"/>
        <end position="121"/>
    </location>
</feature>
<dbReference type="InterPro" id="IPR011701">
    <property type="entry name" value="MFS"/>
</dbReference>
<dbReference type="Pfam" id="PF07690">
    <property type="entry name" value="MFS_1"/>
    <property type="match status" value="1"/>
</dbReference>
<feature type="transmembrane region" description="Helical" evidence="6">
    <location>
        <begin position="297"/>
        <end position="317"/>
    </location>
</feature>
<dbReference type="PANTHER" id="PTHR43124:SF3">
    <property type="entry name" value="CHLORAMPHENICOL EFFLUX PUMP RV0191"/>
    <property type="match status" value="1"/>
</dbReference>
<feature type="domain" description="Major facilitator superfamily (MFS) profile" evidence="7">
    <location>
        <begin position="36"/>
        <end position="412"/>
    </location>
</feature>
<feature type="transmembrane region" description="Helical" evidence="6">
    <location>
        <begin position="235"/>
        <end position="252"/>
    </location>
</feature>
<sequence length="412" mass="44479">MKFSDYQQFIQIKKLMNSAEDKNQLERRKPVYQELNFQIICVVTLIAVMGVSSVTPAFPNLAKALNINPKNLGLLITAFTLPSLVLGPVIGVFADRWGRKKIIVPSLFLFGIAGTACAFARDFNLLLFLRLLQGIGAASLLSLSITLIGDLYTGDRRTTAMGYSSSVSSVGTATYPLIGGALATLGWNYPFMMPLVAIPVGLLVLFALKNEEPKGDRNLQLYLSNAAKVLKNRQLFGLFIASTANFALLYGAHVTYLPQLIDDIFKAPPATIGIILSSVSVAITITSSQLGRLARRYHPTTLISASYILYAVALLIVPLMPSLWFLLIPTTIFGIGLGIGFPSIQTLLADIAPREYLATVISVNGTFFGLGQTLGPLLMGIVFGFGGISGVFYAAAGFSILTFFVFRYCTCG</sequence>
<reference evidence="8 9" key="1">
    <citation type="submission" date="2012-06" db="EMBL/GenBank/DDBJ databases">
        <title>Finished chromosome of genome of Cylindrospermum stagnale PCC 7417.</title>
        <authorList>
            <consortium name="US DOE Joint Genome Institute"/>
            <person name="Gugger M."/>
            <person name="Coursin T."/>
            <person name="Rippka R."/>
            <person name="Tandeau De Marsac N."/>
            <person name="Huntemann M."/>
            <person name="Wei C.-L."/>
            <person name="Han J."/>
            <person name="Detter J.C."/>
            <person name="Han C."/>
            <person name="Tapia R."/>
            <person name="Chen A."/>
            <person name="Kyrpides N."/>
            <person name="Mavromatis K."/>
            <person name="Markowitz V."/>
            <person name="Szeto E."/>
            <person name="Ivanova N."/>
            <person name="Pagani I."/>
            <person name="Pati A."/>
            <person name="Goodwin L."/>
            <person name="Nordberg H.P."/>
            <person name="Cantor M.N."/>
            <person name="Hua S.X."/>
            <person name="Woyke T."/>
            <person name="Kerfeld C.A."/>
        </authorList>
    </citation>
    <scope>NUCLEOTIDE SEQUENCE [LARGE SCALE GENOMIC DNA]</scope>
    <source>
        <strain evidence="8 9">PCC 7417</strain>
    </source>
</reference>
<dbReference type="SUPFAM" id="SSF103473">
    <property type="entry name" value="MFS general substrate transporter"/>
    <property type="match status" value="1"/>
</dbReference>
<dbReference type="PROSITE" id="PS00216">
    <property type="entry name" value="SUGAR_TRANSPORT_1"/>
    <property type="match status" value="1"/>
</dbReference>
<proteinExistence type="predicted"/>
<evidence type="ECO:0000313" key="8">
    <source>
        <dbReference type="EMBL" id="AFZ27542.1"/>
    </source>
</evidence>
<keyword evidence="3 6" id="KW-0812">Transmembrane</keyword>
<evidence type="ECO:0000256" key="1">
    <source>
        <dbReference type="ARBA" id="ARBA00004651"/>
    </source>
</evidence>
<dbReference type="PROSITE" id="PS50850">
    <property type="entry name" value="MFS"/>
    <property type="match status" value="1"/>
</dbReference>
<keyword evidence="9" id="KW-1185">Reference proteome</keyword>
<name>K9X7C0_9NOST</name>
<evidence type="ECO:0000256" key="3">
    <source>
        <dbReference type="ARBA" id="ARBA00022692"/>
    </source>
</evidence>
<evidence type="ECO:0000256" key="4">
    <source>
        <dbReference type="ARBA" id="ARBA00022989"/>
    </source>
</evidence>
<dbReference type="PRINTS" id="PR01036">
    <property type="entry name" value="TCRTETB"/>
</dbReference>
<evidence type="ECO:0000313" key="9">
    <source>
        <dbReference type="Proteomes" id="UP000010475"/>
    </source>
</evidence>
<evidence type="ECO:0000259" key="7">
    <source>
        <dbReference type="PROSITE" id="PS50850"/>
    </source>
</evidence>
<protein>
    <submittedName>
        <fullName evidence="8">Arabinose efflux permease family protein</fullName>
    </submittedName>
</protein>
<dbReference type="Proteomes" id="UP000010475">
    <property type="component" value="Chromosome"/>
</dbReference>
<feature type="transmembrane region" description="Helical" evidence="6">
    <location>
        <begin position="381"/>
        <end position="406"/>
    </location>
</feature>
<evidence type="ECO:0000256" key="6">
    <source>
        <dbReference type="SAM" id="Phobius"/>
    </source>
</evidence>
<dbReference type="PATRIC" id="fig|56107.3.peg.6089"/>
<dbReference type="GO" id="GO:0022857">
    <property type="term" value="F:transmembrane transporter activity"/>
    <property type="evidence" value="ECO:0007669"/>
    <property type="project" value="InterPro"/>
</dbReference>
<dbReference type="GO" id="GO:0005886">
    <property type="term" value="C:plasma membrane"/>
    <property type="evidence" value="ECO:0007669"/>
    <property type="project" value="UniProtKB-SubCell"/>
</dbReference>